<gene>
    <name evidence="1" type="ORF">METZ01_LOCUS486583</name>
</gene>
<sequence length="239" mass="25378">GQTGNSGQLLASTGSQLNWINSPTSTTVNNNADNRVITGSDTEDELNGESNLTFDGSTLTINGDAIFTGDNYNAQWNKSDNELEFADNAAITFGNAGGTPDLKIYHAGDHSYIIDQGTGELRIRTNLFNVQSADGSKTMIGATEGNNVNLYYNNNIKLTTQTGGISITGGLQDKDGQYGTSGQVLTSTGSQLDWKDPTDIDAITINNNADNRLITGSNTINTLNGEPNLTFDGSKLRLP</sequence>
<dbReference type="EMBL" id="UINC01210316">
    <property type="protein sequence ID" value="SVE33729.1"/>
    <property type="molecule type" value="Genomic_DNA"/>
</dbReference>
<reference evidence="1" key="1">
    <citation type="submission" date="2018-05" db="EMBL/GenBank/DDBJ databases">
        <authorList>
            <person name="Lanie J.A."/>
            <person name="Ng W.-L."/>
            <person name="Kazmierczak K.M."/>
            <person name="Andrzejewski T.M."/>
            <person name="Davidsen T.M."/>
            <person name="Wayne K.J."/>
            <person name="Tettelin H."/>
            <person name="Glass J.I."/>
            <person name="Rusch D."/>
            <person name="Podicherti R."/>
            <person name="Tsui H.-C.T."/>
            <person name="Winkler M.E."/>
        </authorList>
    </citation>
    <scope>NUCLEOTIDE SEQUENCE</scope>
</reference>
<proteinExistence type="predicted"/>
<feature type="non-terminal residue" evidence="1">
    <location>
        <position position="1"/>
    </location>
</feature>
<name>A0A383CNS5_9ZZZZ</name>
<feature type="non-terminal residue" evidence="1">
    <location>
        <position position="239"/>
    </location>
</feature>
<evidence type="ECO:0000313" key="1">
    <source>
        <dbReference type="EMBL" id="SVE33729.1"/>
    </source>
</evidence>
<accession>A0A383CNS5</accession>
<dbReference type="AlphaFoldDB" id="A0A383CNS5"/>
<protein>
    <submittedName>
        <fullName evidence="1">Uncharacterized protein</fullName>
    </submittedName>
</protein>
<organism evidence="1">
    <name type="scientific">marine metagenome</name>
    <dbReference type="NCBI Taxonomy" id="408172"/>
    <lineage>
        <taxon>unclassified sequences</taxon>
        <taxon>metagenomes</taxon>
        <taxon>ecological metagenomes</taxon>
    </lineage>
</organism>